<evidence type="ECO:0000313" key="8">
    <source>
        <dbReference type="Proteomes" id="UP000192920"/>
    </source>
</evidence>
<dbReference type="AlphaFoldDB" id="A0A1Y6BXS5"/>
<dbReference type="HAMAP" id="MF_01457">
    <property type="entry name" value="YcgR"/>
    <property type="match status" value="1"/>
</dbReference>
<keyword evidence="8" id="KW-1185">Reference proteome</keyword>
<protein>
    <recommendedName>
        <fullName evidence="4">Flagellar brake protein YcgR</fullName>
    </recommendedName>
    <alternativeName>
        <fullName evidence="4">Cyclic di-GMP binding protein YcgR</fullName>
    </alternativeName>
</protein>
<keyword evidence="3 4" id="KW-0975">Bacterial flagellum</keyword>
<keyword evidence="7" id="KW-0969">Cilium</keyword>
<dbReference type="Gene3D" id="2.40.10.220">
    <property type="entry name" value="predicted glycosyltransferase like domains"/>
    <property type="match status" value="1"/>
</dbReference>
<keyword evidence="2 4" id="KW-0547">Nucleotide-binding</keyword>
<dbReference type="GO" id="GO:0071973">
    <property type="term" value="P:bacterial-type flagellum-dependent cell motility"/>
    <property type="evidence" value="ECO:0007669"/>
    <property type="project" value="UniProtKB-UniRule"/>
</dbReference>
<dbReference type="Pfam" id="PF07317">
    <property type="entry name" value="PilZN"/>
    <property type="match status" value="1"/>
</dbReference>
<sequence length="268" mass="29959">MGADAPPKIPKVVIVTEENRSDSPVAPSDALDLANYTLASPVEIAHHLRSIAQQGHMVTVFSNKGRTFILTRILGVDAQNGTLTLDWGAEPGVNEQFLASERNVFVCSPDGVKTQFVTGQPRRIELDGRPAFEVDLPEQVIKLQRREFFRIQTPVANPVICRILDYPQHTLDLPLFDISLGGLSFWLPSPSTPGFDVGQVYYDCSLDLKPLGVLQVRLEVRHRLPVQRRNGQDALRIGCAFQQLPTAMENLIQRYVGQLERERRALMP</sequence>
<keyword evidence="1 4" id="KW-0973">c-di-GMP</keyword>
<evidence type="ECO:0000256" key="2">
    <source>
        <dbReference type="ARBA" id="ARBA00022741"/>
    </source>
</evidence>
<evidence type="ECO:0000256" key="1">
    <source>
        <dbReference type="ARBA" id="ARBA00022636"/>
    </source>
</evidence>
<gene>
    <name evidence="4" type="primary">ycgR</name>
    <name evidence="7" type="ORF">SAMN02745746_02680</name>
</gene>
<dbReference type="STRING" id="1123014.SAMN02745746_02680"/>
<dbReference type="GO" id="GO:0035438">
    <property type="term" value="F:cyclic-di-GMP binding"/>
    <property type="evidence" value="ECO:0007669"/>
    <property type="project" value="UniProtKB-UniRule"/>
</dbReference>
<evidence type="ECO:0000259" key="5">
    <source>
        <dbReference type="Pfam" id="PF07238"/>
    </source>
</evidence>
<proteinExistence type="inferred from homology"/>
<feature type="domain" description="Type III secretion system flagellar brake protein YcgR PilZN" evidence="6">
    <location>
        <begin position="36"/>
        <end position="141"/>
    </location>
</feature>
<dbReference type="InterPro" id="IPR012349">
    <property type="entry name" value="Split_barrel_FMN-bd"/>
</dbReference>
<dbReference type="InterPro" id="IPR023787">
    <property type="entry name" value="T3SS_YcgR"/>
</dbReference>
<dbReference type="EMBL" id="FXAG01000015">
    <property type="protein sequence ID" value="SMF34838.1"/>
    <property type="molecule type" value="Genomic_DNA"/>
</dbReference>
<dbReference type="InterPro" id="IPR009875">
    <property type="entry name" value="PilZ_domain"/>
</dbReference>
<name>A0A1Y6BXS5_9NEIS</name>
<dbReference type="InterPro" id="IPR009926">
    <property type="entry name" value="T3SS_YcgR_PilZN"/>
</dbReference>
<organism evidence="7 8">
    <name type="scientific">Pseudogulbenkiania subflava DSM 22618</name>
    <dbReference type="NCBI Taxonomy" id="1123014"/>
    <lineage>
        <taxon>Bacteria</taxon>
        <taxon>Pseudomonadati</taxon>
        <taxon>Pseudomonadota</taxon>
        <taxon>Betaproteobacteria</taxon>
        <taxon>Neisseriales</taxon>
        <taxon>Chromobacteriaceae</taxon>
        <taxon>Pseudogulbenkiania</taxon>
    </lineage>
</organism>
<comment type="similarity">
    <text evidence="4">Belongs to the YcgR family.</text>
</comment>
<dbReference type="Pfam" id="PF07238">
    <property type="entry name" value="PilZ"/>
    <property type="match status" value="1"/>
</dbReference>
<evidence type="ECO:0000256" key="3">
    <source>
        <dbReference type="ARBA" id="ARBA00023143"/>
    </source>
</evidence>
<accession>A0A1Y6BXS5</accession>
<dbReference type="GO" id="GO:0071945">
    <property type="term" value="P:regulation of bacterial-type flagellum-dependent cell motility by regulation of motor speed"/>
    <property type="evidence" value="ECO:0007669"/>
    <property type="project" value="UniProtKB-UniRule"/>
</dbReference>
<evidence type="ECO:0000256" key="4">
    <source>
        <dbReference type="HAMAP-Rule" id="MF_01457"/>
    </source>
</evidence>
<reference evidence="8" key="1">
    <citation type="submission" date="2017-04" db="EMBL/GenBank/DDBJ databases">
        <authorList>
            <person name="Varghese N."/>
            <person name="Submissions S."/>
        </authorList>
    </citation>
    <scope>NUCLEOTIDE SEQUENCE [LARGE SCALE GENOMIC DNA]</scope>
    <source>
        <strain evidence="8">DSM 22618</strain>
    </source>
</reference>
<dbReference type="Gene3D" id="2.30.110.10">
    <property type="entry name" value="Electron Transport, Fmn-binding Protein, Chain A"/>
    <property type="match status" value="1"/>
</dbReference>
<feature type="domain" description="PilZ" evidence="5">
    <location>
        <begin position="144"/>
        <end position="257"/>
    </location>
</feature>
<comment type="subcellular location">
    <subcellularLocation>
        <location evidence="4">Bacterial flagellum basal body</location>
    </subcellularLocation>
</comment>
<keyword evidence="7" id="KW-0282">Flagellum</keyword>
<dbReference type="GO" id="GO:0009425">
    <property type="term" value="C:bacterial-type flagellum basal body"/>
    <property type="evidence" value="ECO:0007669"/>
    <property type="project" value="UniProtKB-SubCell"/>
</dbReference>
<dbReference type="Proteomes" id="UP000192920">
    <property type="component" value="Unassembled WGS sequence"/>
</dbReference>
<comment type="function">
    <text evidence="4">Acts as a flagellar brake, regulating swimming and swarming in a bis-(3'-5') cyclic diguanylic acid (c-di-GMP)-dependent manner. Binds 1 c-di-GMP dimer per subunit. Increasing levels of c-di-GMP lead to decreased motility.</text>
</comment>
<keyword evidence="7" id="KW-0966">Cell projection</keyword>
<evidence type="ECO:0000259" key="6">
    <source>
        <dbReference type="Pfam" id="PF07317"/>
    </source>
</evidence>
<comment type="subunit">
    <text evidence="4">Monomer. Interacts with the flagellar basal bodies.</text>
</comment>
<evidence type="ECO:0000313" key="7">
    <source>
        <dbReference type="EMBL" id="SMF34838.1"/>
    </source>
</evidence>